<dbReference type="PANTHER" id="PTHR11839">
    <property type="entry name" value="UDP/ADP-SUGAR PYROPHOSPHATASE"/>
    <property type="match status" value="1"/>
</dbReference>
<proteinExistence type="predicted"/>
<protein>
    <submittedName>
        <fullName evidence="4">NUDIX hydrolase</fullName>
    </submittedName>
</protein>
<comment type="cofactor">
    <cofactor evidence="1">
        <name>Mg(2+)</name>
        <dbReference type="ChEBI" id="CHEBI:18420"/>
    </cofactor>
</comment>
<name>Q116T8_TRIEI</name>
<dbReference type="InterPro" id="IPR015797">
    <property type="entry name" value="NUDIX_hydrolase-like_dom_sf"/>
</dbReference>
<evidence type="ECO:0000259" key="3">
    <source>
        <dbReference type="PROSITE" id="PS51462"/>
    </source>
</evidence>
<dbReference type="PROSITE" id="PS00893">
    <property type="entry name" value="NUDIX_BOX"/>
    <property type="match status" value="1"/>
</dbReference>
<dbReference type="Gene3D" id="3.90.79.10">
    <property type="entry name" value="Nucleoside Triphosphate Pyrophosphohydrolase"/>
    <property type="match status" value="1"/>
</dbReference>
<dbReference type="GO" id="GO:0016787">
    <property type="term" value="F:hydrolase activity"/>
    <property type="evidence" value="ECO:0007669"/>
    <property type="project" value="UniProtKB-KW"/>
</dbReference>
<dbReference type="CDD" id="cd03424">
    <property type="entry name" value="NUDIX_ADPRase_Nudt5_UGPPase_Nudt14"/>
    <property type="match status" value="1"/>
</dbReference>
<dbReference type="PROSITE" id="PS51462">
    <property type="entry name" value="NUDIX"/>
    <property type="match status" value="1"/>
</dbReference>
<evidence type="ECO:0000313" key="4">
    <source>
        <dbReference type="EMBL" id="ABG50486.1"/>
    </source>
</evidence>
<dbReference type="GO" id="GO:0006753">
    <property type="term" value="P:nucleoside phosphate metabolic process"/>
    <property type="evidence" value="ECO:0007669"/>
    <property type="project" value="TreeGrafter"/>
</dbReference>
<dbReference type="KEGG" id="ter:Tery_1124"/>
<keyword evidence="2 4" id="KW-0378">Hydrolase</keyword>
<dbReference type="EMBL" id="CP000393">
    <property type="protein sequence ID" value="ABG50486.1"/>
    <property type="molecule type" value="Genomic_DNA"/>
</dbReference>
<evidence type="ECO:0000256" key="1">
    <source>
        <dbReference type="ARBA" id="ARBA00001946"/>
    </source>
</evidence>
<dbReference type="InterPro" id="IPR020084">
    <property type="entry name" value="NUDIX_hydrolase_CS"/>
</dbReference>
<organism evidence="4">
    <name type="scientific">Trichodesmium erythraeum (strain IMS101)</name>
    <dbReference type="NCBI Taxonomy" id="203124"/>
    <lineage>
        <taxon>Bacteria</taxon>
        <taxon>Bacillati</taxon>
        <taxon>Cyanobacteriota</taxon>
        <taxon>Cyanophyceae</taxon>
        <taxon>Oscillatoriophycideae</taxon>
        <taxon>Oscillatoriales</taxon>
        <taxon>Microcoleaceae</taxon>
        <taxon>Trichodesmium</taxon>
    </lineage>
</organism>
<dbReference type="GO" id="GO:0019693">
    <property type="term" value="P:ribose phosphate metabolic process"/>
    <property type="evidence" value="ECO:0007669"/>
    <property type="project" value="TreeGrafter"/>
</dbReference>
<dbReference type="Pfam" id="PF00293">
    <property type="entry name" value="NUDIX"/>
    <property type="match status" value="1"/>
</dbReference>
<dbReference type="InterPro" id="IPR000086">
    <property type="entry name" value="NUDIX_hydrolase_dom"/>
</dbReference>
<dbReference type="HOGENOM" id="CLU_062658_5_1_3"/>
<sequence>MILWLKLSFLCFMENQESPEIIKQRLLYKGRKFNFDVNYLRLPNGVEGDWECIRHPGGALCIPVTSDGKLVLVKQYRFAIQGRILEFPAGTIEENENPADTVKREIEEETGYRANKWQKLGEFPLAPGYSDEFIYAFLAEDLEKLENPPAQDIDEDMETVLMTPQELEKAILEGEFIDAKSISSLFLAKPFLSRI</sequence>
<gene>
    <name evidence="4" type="ordered locus">Tery_1124</name>
</gene>
<dbReference type="AlphaFoldDB" id="Q116T8"/>
<dbReference type="PANTHER" id="PTHR11839:SF18">
    <property type="entry name" value="NUDIX HYDROLASE DOMAIN-CONTAINING PROTEIN"/>
    <property type="match status" value="1"/>
</dbReference>
<dbReference type="STRING" id="203124.Tery_1124"/>
<dbReference type="SUPFAM" id="SSF55811">
    <property type="entry name" value="Nudix"/>
    <property type="match status" value="1"/>
</dbReference>
<reference evidence="4" key="1">
    <citation type="submission" date="2006-06" db="EMBL/GenBank/DDBJ databases">
        <title>Complete sequence of Trichodesmium erythraeum IMS101.</title>
        <authorList>
            <consortium name="US DOE Joint Genome Institute"/>
            <person name="Copeland A."/>
            <person name="Lucas S."/>
            <person name="Lapidus A."/>
            <person name="Barry K."/>
            <person name="Detter J.C."/>
            <person name="Glavina del Rio T."/>
            <person name="Hammon N."/>
            <person name="Israni S."/>
            <person name="Dalin E."/>
            <person name="Tice H."/>
            <person name="Pitluck S."/>
            <person name="Kiss H."/>
            <person name="Munk A.C."/>
            <person name="Brettin T."/>
            <person name="Bruce D."/>
            <person name="Han C."/>
            <person name="Tapia R."/>
            <person name="Gilna P."/>
            <person name="Schmutz J."/>
            <person name="Larimer F."/>
            <person name="Land M."/>
            <person name="Hauser L."/>
            <person name="Kyrpides N."/>
            <person name="Kim E."/>
            <person name="Richardson P."/>
        </authorList>
    </citation>
    <scope>NUCLEOTIDE SEQUENCE [LARGE SCALE GENOMIC DNA]</scope>
    <source>
        <strain evidence="4">IMS101</strain>
    </source>
</reference>
<accession>Q116T8</accession>
<dbReference type="eggNOG" id="COG0494">
    <property type="taxonomic scope" value="Bacteria"/>
</dbReference>
<feature type="domain" description="Nudix hydrolase" evidence="3">
    <location>
        <begin position="53"/>
        <end position="186"/>
    </location>
</feature>
<evidence type="ECO:0000256" key="2">
    <source>
        <dbReference type="ARBA" id="ARBA00022801"/>
    </source>
</evidence>